<gene>
    <name evidence="4" type="ORF">CcCBS67573_g00132</name>
</gene>
<accession>A0A507FQ60</accession>
<keyword evidence="1" id="KW-0677">Repeat</keyword>
<dbReference type="EMBL" id="QEAP01000002">
    <property type="protein sequence ID" value="TPX78561.1"/>
    <property type="molecule type" value="Genomic_DNA"/>
</dbReference>
<dbReference type="PANTHER" id="PTHR23206:SF8">
    <property type="entry name" value="ANKYRIN REPEAT AND KH DOMAIN-CONTAINING 1"/>
    <property type="match status" value="1"/>
</dbReference>
<dbReference type="OrthoDB" id="2102197at2759"/>
<dbReference type="AlphaFoldDB" id="A0A507FQ60"/>
<dbReference type="SUPFAM" id="SSF48403">
    <property type="entry name" value="Ankyrin repeat"/>
    <property type="match status" value="1"/>
</dbReference>
<evidence type="ECO:0000256" key="2">
    <source>
        <dbReference type="ARBA" id="ARBA00023043"/>
    </source>
</evidence>
<comment type="caution">
    <text evidence="4">The sequence shown here is derived from an EMBL/GenBank/DDBJ whole genome shotgun (WGS) entry which is preliminary data.</text>
</comment>
<evidence type="ECO:0000313" key="4">
    <source>
        <dbReference type="EMBL" id="TPX78561.1"/>
    </source>
</evidence>
<name>A0A507FQ60_9FUNG</name>
<keyword evidence="5" id="KW-1185">Reference proteome</keyword>
<organism evidence="4 5">
    <name type="scientific">Chytriomyces confervae</name>
    <dbReference type="NCBI Taxonomy" id="246404"/>
    <lineage>
        <taxon>Eukaryota</taxon>
        <taxon>Fungi</taxon>
        <taxon>Fungi incertae sedis</taxon>
        <taxon>Chytridiomycota</taxon>
        <taxon>Chytridiomycota incertae sedis</taxon>
        <taxon>Chytridiomycetes</taxon>
        <taxon>Chytridiales</taxon>
        <taxon>Chytriomycetaceae</taxon>
        <taxon>Chytriomyces</taxon>
    </lineage>
</organism>
<dbReference type="InterPro" id="IPR002110">
    <property type="entry name" value="Ankyrin_rpt"/>
</dbReference>
<evidence type="ECO:0000256" key="1">
    <source>
        <dbReference type="ARBA" id="ARBA00022737"/>
    </source>
</evidence>
<evidence type="ECO:0000313" key="5">
    <source>
        <dbReference type="Proteomes" id="UP000320333"/>
    </source>
</evidence>
<dbReference type="PROSITE" id="PS50181">
    <property type="entry name" value="FBOX"/>
    <property type="match status" value="1"/>
</dbReference>
<dbReference type="InterPro" id="IPR001810">
    <property type="entry name" value="F-box_dom"/>
</dbReference>
<dbReference type="STRING" id="246404.A0A507FQ60"/>
<reference evidence="4 5" key="1">
    <citation type="journal article" date="2019" name="Sci. Rep.">
        <title>Comparative genomics of chytrid fungi reveal insights into the obligate biotrophic and pathogenic lifestyle of Synchytrium endobioticum.</title>
        <authorList>
            <person name="van de Vossenberg B.T.L.H."/>
            <person name="Warris S."/>
            <person name="Nguyen H.D.T."/>
            <person name="van Gent-Pelzer M.P.E."/>
            <person name="Joly D.L."/>
            <person name="van de Geest H.C."/>
            <person name="Bonants P.J.M."/>
            <person name="Smith D.S."/>
            <person name="Levesque C.A."/>
            <person name="van der Lee T.A.J."/>
        </authorList>
    </citation>
    <scope>NUCLEOTIDE SEQUENCE [LARGE SCALE GENOMIC DNA]</scope>
    <source>
        <strain evidence="4 5">CBS 675.73</strain>
    </source>
</reference>
<keyword evidence="2" id="KW-0040">ANK repeat</keyword>
<dbReference type="Pfam" id="PF12796">
    <property type="entry name" value="Ank_2"/>
    <property type="match status" value="2"/>
</dbReference>
<protein>
    <recommendedName>
        <fullName evidence="3">F-box domain-containing protein</fullName>
    </recommendedName>
</protein>
<proteinExistence type="predicted"/>
<dbReference type="Gene3D" id="1.25.40.20">
    <property type="entry name" value="Ankyrin repeat-containing domain"/>
    <property type="match status" value="2"/>
</dbReference>
<evidence type="ECO:0000259" key="3">
    <source>
        <dbReference type="PROSITE" id="PS50181"/>
    </source>
</evidence>
<dbReference type="InterPro" id="IPR051631">
    <property type="entry name" value="Ankyrin-KH/SAM_domain"/>
</dbReference>
<feature type="domain" description="F-box" evidence="3">
    <location>
        <begin position="1"/>
        <end position="49"/>
    </location>
</feature>
<dbReference type="SMART" id="SM00248">
    <property type="entry name" value="ANK"/>
    <property type="match status" value="5"/>
</dbReference>
<dbReference type="InterPro" id="IPR036770">
    <property type="entry name" value="Ankyrin_rpt-contain_sf"/>
</dbReference>
<dbReference type="Proteomes" id="UP000320333">
    <property type="component" value="Unassembled WGS sequence"/>
</dbReference>
<dbReference type="PANTHER" id="PTHR23206">
    <property type="entry name" value="MASK PROTEIN"/>
    <property type="match status" value="1"/>
</dbReference>
<sequence length="428" mass="47892">MALGSLPQELLEQIVLQLNVDEHLAAVGWTCKRLAELVFRDVGHAWRHVQAHHKRSSLEISESKSSNPYHPRVSVWDGFELDEVWLWLPFNHTASIYALLAMRGELVYKLCARPSIQSQEFALRIVQFMVTHSPMMLLHTDQVPLWGRVIEWAAGLGHLNAIEFIETECGVKAVECNGNVWRISATNDQVEVIKHLMYQHSGGEVNEDMNSAFLKAASQGHAEIVHLMAGTVGNISALLLAALHGQWNVVQVLLAEGNFDPSHNDNYSLKKAAERGHTRVVELLLQSGRVDPTAGDNYALLWSVWNGHADVVKLLLAHPAVNPNMITEHDLIGRAVEKQYDDVLELLIEDGRCNLTRDNSAAFRQAIEDGYVEGVVLLLKHADTDPNADNHFALKKASELGYIEIVERLLKDPRVQDSPSMNAAMNWF</sequence>